<proteinExistence type="predicted"/>
<evidence type="ECO:0000313" key="1">
    <source>
        <dbReference type="EMBL" id="QHJ12888.1"/>
    </source>
</evidence>
<gene>
    <name evidence="1" type="ORF">FX988_03146</name>
</gene>
<dbReference type="AlphaFoldDB" id="A0A857JNE5"/>
<dbReference type="Proteomes" id="UP000464524">
    <property type="component" value="Chromosome"/>
</dbReference>
<dbReference type="EMBL" id="CP047656">
    <property type="protein sequence ID" value="QHJ12888.1"/>
    <property type="molecule type" value="Genomic_DNA"/>
</dbReference>
<evidence type="ECO:0000313" key="2">
    <source>
        <dbReference type="Proteomes" id="UP000464524"/>
    </source>
</evidence>
<keyword evidence="2" id="KW-1185">Reference proteome</keyword>
<accession>A0A857JNE5</accession>
<dbReference type="KEGG" id="pmes:FX988_03146"/>
<organism evidence="1 2">
    <name type="scientific">Paraglaciecola mesophila</name>
    <dbReference type="NCBI Taxonomy" id="197222"/>
    <lineage>
        <taxon>Bacteria</taxon>
        <taxon>Pseudomonadati</taxon>
        <taxon>Pseudomonadota</taxon>
        <taxon>Gammaproteobacteria</taxon>
        <taxon>Alteromonadales</taxon>
        <taxon>Alteromonadaceae</taxon>
        <taxon>Paraglaciecola</taxon>
    </lineage>
</organism>
<sequence length="53" mass="5919">MLGLLSEAHTLAFSRLQFSIFFFGLSDVQTGTSGQGEVLYMDVSFRRSDIKVD</sequence>
<protein>
    <submittedName>
        <fullName evidence="1">Uncharacterized protein</fullName>
    </submittedName>
</protein>
<reference evidence="1 2" key="1">
    <citation type="submission" date="2019-12" db="EMBL/GenBank/DDBJ databases">
        <title>Genome sequencing and assembly of endphytes of Porphyra tenera.</title>
        <authorList>
            <person name="Park J.M."/>
            <person name="Shin R."/>
            <person name="Jo S.H."/>
        </authorList>
    </citation>
    <scope>NUCLEOTIDE SEQUENCE [LARGE SCALE GENOMIC DNA]</scope>
    <source>
        <strain evidence="1 2">GPM4</strain>
    </source>
</reference>
<name>A0A857JNE5_9ALTE</name>